<dbReference type="EMBL" id="JAAMPI010000954">
    <property type="protein sequence ID" value="KAF4627528.1"/>
    <property type="molecule type" value="Genomic_DNA"/>
</dbReference>
<accession>A0A8H4REQ1</accession>
<dbReference type="Proteomes" id="UP000566819">
    <property type="component" value="Unassembled WGS sequence"/>
</dbReference>
<feature type="domain" description="Heterokaryon incompatibility" evidence="1">
    <location>
        <begin position="985"/>
        <end position="1133"/>
    </location>
</feature>
<dbReference type="Pfam" id="PF06985">
    <property type="entry name" value="HET"/>
    <property type="match status" value="2"/>
</dbReference>
<keyword evidence="3" id="KW-1185">Reference proteome</keyword>
<proteinExistence type="predicted"/>
<organism evidence="2 3">
    <name type="scientific">Cudoniella acicularis</name>
    <dbReference type="NCBI Taxonomy" id="354080"/>
    <lineage>
        <taxon>Eukaryota</taxon>
        <taxon>Fungi</taxon>
        <taxon>Dikarya</taxon>
        <taxon>Ascomycota</taxon>
        <taxon>Pezizomycotina</taxon>
        <taxon>Leotiomycetes</taxon>
        <taxon>Helotiales</taxon>
        <taxon>Tricladiaceae</taxon>
        <taxon>Cudoniella</taxon>
    </lineage>
</organism>
<evidence type="ECO:0000313" key="3">
    <source>
        <dbReference type="Proteomes" id="UP000566819"/>
    </source>
</evidence>
<evidence type="ECO:0000259" key="1">
    <source>
        <dbReference type="Pfam" id="PF06985"/>
    </source>
</evidence>
<feature type="domain" description="Heterokaryon incompatibility" evidence="1">
    <location>
        <begin position="46"/>
        <end position="200"/>
    </location>
</feature>
<dbReference type="PANTHER" id="PTHR33112:SF16">
    <property type="entry name" value="HETEROKARYON INCOMPATIBILITY DOMAIN-CONTAINING PROTEIN"/>
    <property type="match status" value="1"/>
</dbReference>
<dbReference type="InterPro" id="IPR010730">
    <property type="entry name" value="HET"/>
</dbReference>
<gene>
    <name evidence="2" type="ORF">G7Y89_g10626</name>
</gene>
<protein>
    <recommendedName>
        <fullName evidence="1">Heterokaryon incompatibility domain-containing protein</fullName>
    </recommendedName>
</protein>
<sequence length="1419" mass="160395">MTPYIYRPLNSSLRNFRTARLHPAANFSDPIHCDLIEAELGYGPKYEALSYVWGDPTQTVDIDVEGSVLKITVNLDLFLRYIREKYTTRTIWADAICIDQGNVEERSEQVQRMKDIYSLCERDLLWLGEADKETKAVIDELERMEKLEIQRSPQPSSRGGLWKNDKILRSTDVTSSVTSGSVSRLLGSRTIWERGWVMQELACSPTTTMVIGDQKMEWTVLSNILDHSGVPDAYHGPFTHGSYNEYVWDAFEKVQVIEHQRDIVHGVHQMNSTLLDVLSRFRKTYCTDPRDKIYSYLNLATNLREMGIVPDYKRSAKEVYIGVARAQIRLTGNLDVVTQSLWPLGHTSSDHPEVESMYSSQPATLVEGLPSWVPNFSCTVEKAIIFAQRNIFAAGKSNLPPTTSQTNPDVLTISGIVLGKIEVAKPIYGDANSWGKCMWTRDLLPSGLQDIDAPPQEYITGGDAFEAFWRTTIIDCLSKPNRRLSPSNLTKVGKLFVDWRKRITVLGRDLDERESFEDPEGKELARKLRAILKGSGLHNLVEKYQFAEIEGGLFGMVPFESLNDGWSGSSGSKIRDLVIVVEGGKVPIVIREIAGGGSWTLVGTASKTLLQPTACHQVQNGSCAGARLAWWYFTIASLILRYFPIAKATPTPGARTITSIQIPFLRHFRQSGVEGKYSIFHRLHQFAWLSSLLGTLKRKQLNVHAKVIEKQLQRISEVLLPPPEETHPTQVVVEAAFDWGEGDGSLQLIALRRGATCQPDLWPVNSEDIITAILEDPLLLHLVRDFCSKVGSESLTGIVFEDMLSPNGYTHYDSYDHLQAAARGGCKLCTLLLLAIEKNPGHRDLSSWVSFRATKLEATERPTLTLAACDGEGLKSDLVEVRLKSSYKCREEVLTVIGIYADKDSPAKYLIPGRRLLSDPTRWDAMSSLENWIKGILEADDHRNDCQQLAGEQTLPKRVLDVSQETGEVIKLIDSDNGPPFPGQYIALSHCWGQQEHFRLTTSTLTEMKTGISISQLAKNFQDAILITRLLGIRYLWIDALCILQDAKTDWELESAKMGQYYKSSWLTISAGMSSGGNEGLLAKRSTYGLSHIRLETRDSNTSWSRSSIYFALDPIRPSTQCPIRARGWTFQEELLSRRYLSFETTQTYLRCGSLLHHECGRQEDLLSVSSPFMEGEQLLKQKDWFEILVRYSSRSLTLASDKLPALSGLAHEYQLRWGDEYVAGMWKKDLWKSLLWRRNEKYNLPEPKRPVKYRAPTWSWASMDGRIEFDTFPNFREQDSRIQINDVSVELSGSDSMGQVSGGIIELRAVFVEMDPYGNIPNHFDIRLRKIYDVPNEVKPEIPTRDQWFLWVSKDAGLIVRRSLTGTGPLRHSSAYERVGYFSSQDGAGLDRFWKRVSWTGLYVSAADLIYPSYIFLI</sequence>
<dbReference type="PANTHER" id="PTHR33112">
    <property type="entry name" value="DOMAIN PROTEIN, PUTATIVE-RELATED"/>
    <property type="match status" value="1"/>
</dbReference>
<name>A0A8H4REQ1_9HELO</name>
<reference evidence="2 3" key="1">
    <citation type="submission" date="2020-03" db="EMBL/GenBank/DDBJ databases">
        <title>Draft Genome Sequence of Cudoniella acicularis.</title>
        <authorList>
            <person name="Buettner E."/>
            <person name="Kellner H."/>
        </authorList>
    </citation>
    <scope>NUCLEOTIDE SEQUENCE [LARGE SCALE GENOMIC DNA]</scope>
    <source>
        <strain evidence="2 3">DSM 108380</strain>
    </source>
</reference>
<comment type="caution">
    <text evidence="2">The sequence shown here is derived from an EMBL/GenBank/DDBJ whole genome shotgun (WGS) entry which is preliminary data.</text>
</comment>
<evidence type="ECO:0000313" key="2">
    <source>
        <dbReference type="EMBL" id="KAF4627528.1"/>
    </source>
</evidence>
<dbReference type="OrthoDB" id="5347061at2759"/>